<dbReference type="RefSeq" id="WP_062279287.1">
    <property type="nucleotide sequence ID" value="NZ_DF968181.1"/>
</dbReference>
<gene>
    <name evidence="1" type="ORF">ATC1_13167</name>
</gene>
<name>A0A0S7BTY6_9CHLR</name>
<organism evidence="1">
    <name type="scientific">Flexilinea flocculi</name>
    <dbReference type="NCBI Taxonomy" id="1678840"/>
    <lineage>
        <taxon>Bacteria</taxon>
        <taxon>Bacillati</taxon>
        <taxon>Chloroflexota</taxon>
        <taxon>Anaerolineae</taxon>
        <taxon>Anaerolineales</taxon>
        <taxon>Anaerolineaceae</taxon>
        <taxon>Flexilinea</taxon>
    </lineage>
</organism>
<dbReference type="Proteomes" id="UP000053370">
    <property type="component" value="Unassembled WGS sequence"/>
</dbReference>
<proteinExistence type="predicted"/>
<dbReference type="AlphaFoldDB" id="A0A0S7BTY6"/>
<evidence type="ECO:0000313" key="2">
    <source>
        <dbReference type="Proteomes" id="UP000053370"/>
    </source>
</evidence>
<dbReference type="EMBL" id="DF968181">
    <property type="protein sequence ID" value="GAP40201.1"/>
    <property type="molecule type" value="Genomic_DNA"/>
</dbReference>
<evidence type="ECO:0000313" key="1">
    <source>
        <dbReference type="EMBL" id="GAP40201.1"/>
    </source>
</evidence>
<keyword evidence="2" id="KW-1185">Reference proteome</keyword>
<sequence>MTAAAIVNEIQSALQGYSGKWTEKKGLWEFSAVIAERKVFLSKKKITYSMKFRIDDVLKTVKFSEMLAEAGSGLSTGGDFDNDFSSGFGFKKETYNTIGGARQGSIEEQSTLFGKDYTYQFRYEEIREKVQAAVQNAGYQFVYQILPVK</sequence>
<accession>A0A0S7BTY6</accession>
<dbReference type="OrthoDB" id="5412at2"/>
<reference evidence="1" key="1">
    <citation type="journal article" date="2015" name="Genome Announc.">
        <title>Draft Genome Sequence of Anaerolineae Strain TC1, a Novel Isolate from a Methanogenic Wastewater Treatment System.</title>
        <authorList>
            <person name="Matsuura N."/>
            <person name="Tourlousse D.M."/>
            <person name="Sun L."/>
            <person name="Toyonaga M."/>
            <person name="Kuroda K."/>
            <person name="Ohashi A."/>
            <person name="Cruz R."/>
            <person name="Yamaguchi T."/>
            <person name="Sekiguchi Y."/>
        </authorList>
    </citation>
    <scope>NUCLEOTIDE SEQUENCE [LARGE SCALE GENOMIC DNA]</scope>
    <source>
        <strain evidence="1">TC1</strain>
    </source>
</reference>
<protein>
    <submittedName>
        <fullName evidence="1">Uncharacterized protein</fullName>
    </submittedName>
</protein>